<keyword evidence="2" id="KW-1185">Reference proteome</keyword>
<dbReference type="Proteomes" id="UP001597079">
    <property type="component" value="Unassembled WGS sequence"/>
</dbReference>
<reference evidence="2" key="1">
    <citation type="journal article" date="2019" name="Int. J. Syst. Evol. Microbiol.">
        <title>The Global Catalogue of Microorganisms (GCM) 10K type strain sequencing project: providing services to taxonomists for standard genome sequencing and annotation.</title>
        <authorList>
            <consortium name="The Broad Institute Genomics Platform"/>
            <consortium name="The Broad Institute Genome Sequencing Center for Infectious Disease"/>
            <person name="Wu L."/>
            <person name="Ma J."/>
        </authorList>
    </citation>
    <scope>NUCLEOTIDE SEQUENCE [LARGE SCALE GENOMIC DNA]</scope>
    <source>
        <strain evidence="2">CGMCC 1.12286</strain>
    </source>
</reference>
<accession>A0ABW4JKJ1</accession>
<evidence type="ECO:0000313" key="1">
    <source>
        <dbReference type="EMBL" id="MFD1675607.1"/>
    </source>
</evidence>
<name>A0ABW4JKJ1_9BACL</name>
<proteinExistence type="predicted"/>
<dbReference type="EMBL" id="JBHUCX010000031">
    <property type="protein sequence ID" value="MFD1675607.1"/>
    <property type="molecule type" value="Genomic_DNA"/>
</dbReference>
<protein>
    <submittedName>
        <fullName evidence="1">Uncharacterized protein</fullName>
    </submittedName>
</protein>
<evidence type="ECO:0000313" key="2">
    <source>
        <dbReference type="Proteomes" id="UP001597079"/>
    </source>
</evidence>
<gene>
    <name evidence="1" type="ORF">ACFSB2_12970</name>
</gene>
<comment type="caution">
    <text evidence="1">The sequence shown here is derived from an EMBL/GenBank/DDBJ whole genome shotgun (WGS) entry which is preliminary data.</text>
</comment>
<sequence length="64" mass="7420">MIEDEARGFISNVNGDTVTRKFNKELQTWNEREPLTVKVPYNSGAQVWSLWNVSEKTMDINFNA</sequence>
<organism evidence="1 2">
    <name type="scientific">Alicyclobacillus fodiniaquatilis</name>
    <dbReference type="NCBI Taxonomy" id="1661150"/>
    <lineage>
        <taxon>Bacteria</taxon>
        <taxon>Bacillati</taxon>
        <taxon>Bacillota</taxon>
        <taxon>Bacilli</taxon>
        <taxon>Bacillales</taxon>
        <taxon>Alicyclobacillaceae</taxon>
        <taxon>Alicyclobacillus</taxon>
    </lineage>
</organism>
<dbReference type="RefSeq" id="WP_377943492.1">
    <property type="nucleotide sequence ID" value="NZ_JBHUCX010000031.1"/>
</dbReference>